<evidence type="ECO:0000313" key="3">
    <source>
        <dbReference type="Proteomes" id="UP000094056"/>
    </source>
</evidence>
<accession>A0A1E3XAV6</accession>
<comment type="caution">
    <text evidence="2">The sequence shown here is derived from an EMBL/GenBank/DDBJ whole genome shotgun (WGS) entry which is preliminary data.</text>
</comment>
<keyword evidence="2" id="KW-0808">Transferase</keyword>
<proteinExistence type="predicted"/>
<dbReference type="SUPFAM" id="SSF81301">
    <property type="entry name" value="Nucleotidyltransferase"/>
    <property type="match status" value="1"/>
</dbReference>
<dbReference type="InterPro" id="IPR043519">
    <property type="entry name" value="NT_sf"/>
</dbReference>
<name>A0A1E3XAV6_9BACT</name>
<dbReference type="EMBL" id="MAYW01000050">
    <property type="protein sequence ID" value="ODS32752.1"/>
    <property type="molecule type" value="Genomic_DNA"/>
</dbReference>
<protein>
    <submittedName>
        <fullName evidence="2">Nucleotidyltransferase</fullName>
    </submittedName>
</protein>
<gene>
    <name evidence="2" type="ORF">SCARUB_02135</name>
</gene>
<dbReference type="CDD" id="cd05403">
    <property type="entry name" value="NT_KNTase_like"/>
    <property type="match status" value="1"/>
</dbReference>
<evidence type="ECO:0000313" key="2">
    <source>
        <dbReference type="EMBL" id="ODS32752.1"/>
    </source>
</evidence>
<dbReference type="PANTHER" id="PTHR43852">
    <property type="entry name" value="NUCLEOTIDYLTRANSFERASE"/>
    <property type="match status" value="1"/>
</dbReference>
<reference evidence="2 3" key="1">
    <citation type="submission" date="2016-07" db="EMBL/GenBank/DDBJ databases">
        <title>Draft genome of Scalindua rubra, obtained from a brine-seawater interface in the Red Sea, sheds light on salt adaptation in anammox bacteria.</title>
        <authorList>
            <person name="Speth D.R."/>
            <person name="Lagkouvardos I."/>
            <person name="Wang Y."/>
            <person name="Qian P.-Y."/>
            <person name="Dutilh B.E."/>
            <person name="Jetten M.S."/>
        </authorList>
    </citation>
    <scope>NUCLEOTIDE SEQUENCE [LARGE SCALE GENOMIC DNA]</scope>
    <source>
        <strain evidence="2">BSI-1</strain>
    </source>
</reference>
<dbReference type="Proteomes" id="UP000094056">
    <property type="component" value="Unassembled WGS sequence"/>
</dbReference>
<evidence type="ECO:0000259" key="1">
    <source>
        <dbReference type="Pfam" id="PF18765"/>
    </source>
</evidence>
<dbReference type="InterPro" id="IPR052930">
    <property type="entry name" value="TA_antitoxin_MntA"/>
</dbReference>
<dbReference type="PANTHER" id="PTHR43852:SF3">
    <property type="entry name" value="NUCLEOTIDYLTRANSFERASE"/>
    <property type="match status" value="1"/>
</dbReference>
<dbReference type="Pfam" id="PF18765">
    <property type="entry name" value="Polbeta"/>
    <property type="match status" value="1"/>
</dbReference>
<dbReference type="GO" id="GO:0016740">
    <property type="term" value="F:transferase activity"/>
    <property type="evidence" value="ECO:0007669"/>
    <property type="project" value="UniProtKB-KW"/>
</dbReference>
<dbReference type="InterPro" id="IPR041633">
    <property type="entry name" value="Polbeta"/>
</dbReference>
<sequence length="138" mass="16204">MFERRFLKENIIRNELRNDISGIIKSYLLNMEGTVFAYLHGSFVNSSKFRDIDIAIFIRKPTGEMELESDLSYELTEKTGYPVDVKVINKASVAFQMSVLRDGKLILSRDDIIRTDFIEDVGERYREYVHFRNIVLRV</sequence>
<feature type="domain" description="Polymerase beta nucleotidyltransferase" evidence="1">
    <location>
        <begin position="24"/>
        <end position="111"/>
    </location>
</feature>
<dbReference type="AlphaFoldDB" id="A0A1E3XAV6"/>
<dbReference type="Gene3D" id="3.30.460.10">
    <property type="entry name" value="Beta Polymerase, domain 2"/>
    <property type="match status" value="1"/>
</dbReference>
<organism evidence="2 3">
    <name type="scientific">Candidatus Scalindua rubra</name>
    <dbReference type="NCBI Taxonomy" id="1872076"/>
    <lineage>
        <taxon>Bacteria</taxon>
        <taxon>Pseudomonadati</taxon>
        <taxon>Planctomycetota</taxon>
        <taxon>Candidatus Brocadiia</taxon>
        <taxon>Candidatus Brocadiales</taxon>
        <taxon>Candidatus Scalinduaceae</taxon>
        <taxon>Candidatus Scalindua</taxon>
    </lineage>
</organism>